<dbReference type="EMBL" id="JAACXV010015942">
    <property type="protein sequence ID" value="KAF7264784.1"/>
    <property type="molecule type" value="Genomic_DNA"/>
</dbReference>
<proteinExistence type="predicted"/>
<feature type="region of interest" description="Disordered" evidence="1">
    <location>
        <begin position="114"/>
        <end position="203"/>
    </location>
</feature>
<gene>
    <name evidence="3" type="ORF">GWI33_022360</name>
    <name evidence="2" type="ORF">GWI33_022362</name>
</gene>
<dbReference type="EMBL" id="JAACXV010015943">
    <property type="protein sequence ID" value="KAF7264782.1"/>
    <property type="molecule type" value="Genomic_DNA"/>
</dbReference>
<protein>
    <submittedName>
        <fullName evidence="2">Uncharacterized protein</fullName>
    </submittedName>
</protein>
<comment type="caution">
    <text evidence="2">The sequence shown here is derived from an EMBL/GenBank/DDBJ whole genome shotgun (WGS) entry which is preliminary data.</text>
</comment>
<reference evidence="2" key="1">
    <citation type="submission" date="2020-08" db="EMBL/GenBank/DDBJ databases">
        <title>Genome sequencing and assembly of the red palm weevil Rhynchophorus ferrugineus.</title>
        <authorList>
            <person name="Dias G.B."/>
            <person name="Bergman C.M."/>
            <person name="Manee M."/>
        </authorList>
    </citation>
    <scope>NUCLEOTIDE SEQUENCE</scope>
    <source>
        <strain evidence="2">AA-2017</strain>
        <tissue evidence="2">Whole larva</tissue>
    </source>
</reference>
<feature type="compositionally biased region" description="Basic residues" evidence="1">
    <location>
        <begin position="191"/>
        <end position="203"/>
    </location>
</feature>
<dbReference type="AlphaFoldDB" id="A0A834HM83"/>
<accession>A0A834HM83</accession>
<dbReference type="Proteomes" id="UP000625711">
    <property type="component" value="Unassembled WGS sequence"/>
</dbReference>
<sequence length="203" mass="22780">MLSPSTNHYVPKIVIKSPDRQPLYHCPIPRGVLPFFSDSVTPINSWGRGQNEGTAVWREGGAPVFNHIRKEFVFWLKRVLRQRSSVFTSACYRLGSVTINRNVELKERFGTSLSRVENPKANGTKSPLSARPSATQKRETTAGEPVDDRHFPSIVGPFYASRPATQRPSSPDLPQLGDGASSMPPEQNRCVTHRRRCIRSKKL</sequence>
<feature type="compositionally biased region" description="Basic and acidic residues" evidence="1">
    <location>
        <begin position="136"/>
        <end position="151"/>
    </location>
</feature>
<name>A0A834HM83_RHYFE</name>
<feature type="compositionally biased region" description="Polar residues" evidence="1">
    <location>
        <begin position="114"/>
        <end position="135"/>
    </location>
</feature>
<evidence type="ECO:0000313" key="3">
    <source>
        <dbReference type="EMBL" id="KAF7264784.1"/>
    </source>
</evidence>
<evidence type="ECO:0000256" key="1">
    <source>
        <dbReference type="SAM" id="MobiDB-lite"/>
    </source>
</evidence>
<evidence type="ECO:0000313" key="4">
    <source>
        <dbReference type="Proteomes" id="UP000625711"/>
    </source>
</evidence>
<evidence type="ECO:0000313" key="2">
    <source>
        <dbReference type="EMBL" id="KAF7264782.1"/>
    </source>
</evidence>
<organism evidence="2 4">
    <name type="scientific">Rhynchophorus ferrugineus</name>
    <name type="common">Red palm weevil</name>
    <name type="synonym">Curculio ferrugineus</name>
    <dbReference type="NCBI Taxonomy" id="354439"/>
    <lineage>
        <taxon>Eukaryota</taxon>
        <taxon>Metazoa</taxon>
        <taxon>Ecdysozoa</taxon>
        <taxon>Arthropoda</taxon>
        <taxon>Hexapoda</taxon>
        <taxon>Insecta</taxon>
        <taxon>Pterygota</taxon>
        <taxon>Neoptera</taxon>
        <taxon>Endopterygota</taxon>
        <taxon>Coleoptera</taxon>
        <taxon>Polyphaga</taxon>
        <taxon>Cucujiformia</taxon>
        <taxon>Curculionidae</taxon>
        <taxon>Dryophthorinae</taxon>
        <taxon>Rhynchophorus</taxon>
    </lineage>
</organism>
<keyword evidence="4" id="KW-1185">Reference proteome</keyword>